<keyword evidence="1 2" id="KW-0597">Phosphoprotein</keyword>
<dbReference type="GO" id="GO:0000160">
    <property type="term" value="P:phosphorelay signal transduction system"/>
    <property type="evidence" value="ECO:0007669"/>
    <property type="project" value="InterPro"/>
</dbReference>
<dbReference type="PANTHER" id="PTHR44591">
    <property type="entry name" value="STRESS RESPONSE REGULATOR PROTEIN 1"/>
    <property type="match status" value="1"/>
</dbReference>
<dbReference type="InterPro" id="IPR001789">
    <property type="entry name" value="Sig_transdc_resp-reg_receiver"/>
</dbReference>
<dbReference type="EMBL" id="JACHFH010000024">
    <property type="protein sequence ID" value="MBB5336794.1"/>
    <property type="molecule type" value="Genomic_DNA"/>
</dbReference>
<dbReference type="SMART" id="SM00448">
    <property type="entry name" value="REC"/>
    <property type="match status" value="1"/>
</dbReference>
<gene>
    <name evidence="4" type="ORF">HNR32_001949</name>
</gene>
<feature type="modified residue" description="4-aspartylphosphate" evidence="2">
    <location>
        <position position="54"/>
    </location>
</feature>
<dbReference type="Proteomes" id="UP000559117">
    <property type="component" value="Unassembled WGS sequence"/>
</dbReference>
<proteinExistence type="predicted"/>
<keyword evidence="5" id="KW-1185">Reference proteome</keyword>
<dbReference type="Pfam" id="PF08664">
    <property type="entry name" value="YcbB"/>
    <property type="match status" value="1"/>
</dbReference>
<dbReference type="PANTHER" id="PTHR44591:SF3">
    <property type="entry name" value="RESPONSE REGULATORY DOMAIN-CONTAINING PROTEIN"/>
    <property type="match status" value="1"/>
</dbReference>
<dbReference type="Gene3D" id="3.40.50.2300">
    <property type="match status" value="1"/>
</dbReference>
<evidence type="ECO:0000256" key="1">
    <source>
        <dbReference type="ARBA" id="ARBA00022553"/>
    </source>
</evidence>
<name>A0A840UVE7_9FIRM</name>
<dbReference type="RefSeq" id="WP_183862054.1">
    <property type="nucleotide sequence ID" value="NZ_JACHFH010000024.1"/>
</dbReference>
<dbReference type="Pfam" id="PF00072">
    <property type="entry name" value="Response_reg"/>
    <property type="match status" value="1"/>
</dbReference>
<comment type="caution">
    <text evidence="4">The sequence shown here is derived from an EMBL/GenBank/DDBJ whole genome shotgun (WGS) entry which is preliminary data.</text>
</comment>
<evidence type="ECO:0000256" key="2">
    <source>
        <dbReference type="PROSITE-ProRule" id="PRU00169"/>
    </source>
</evidence>
<dbReference type="InterPro" id="IPR011006">
    <property type="entry name" value="CheY-like_superfamily"/>
</dbReference>
<feature type="domain" description="Response regulatory" evidence="3">
    <location>
        <begin position="2"/>
        <end position="118"/>
    </location>
</feature>
<dbReference type="InterPro" id="IPR050595">
    <property type="entry name" value="Bact_response_regulator"/>
</dbReference>
<protein>
    <submittedName>
        <fullName evidence="4">Two-component system response regulator YcbB</fullName>
    </submittedName>
</protein>
<evidence type="ECO:0000313" key="5">
    <source>
        <dbReference type="Proteomes" id="UP000559117"/>
    </source>
</evidence>
<dbReference type="SUPFAM" id="SSF52172">
    <property type="entry name" value="CheY-like"/>
    <property type="match status" value="1"/>
</dbReference>
<dbReference type="InterPro" id="IPR013972">
    <property type="entry name" value="YcbB"/>
</dbReference>
<dbReference type="PROSITE" id="PS50110">
    <property type="entry name" value="RESPONSE_REGULATORY"/>
    <property type="match status" value="1"/>
</dbReference>
<reference evidence="4 5" key="1">
    <citation type="submission" date="2020-08" db="EMBL/GenBank/DDBJ databases">
        <title>Genomic Encyclopedia of Type Strains, Phase IV (KMG-IV): sequencing the most valuable type-strain genomes for metagenomic binning, comparative biology and taxonomic classification.</title>
        <authorList>
            <person name="Goeker M."/>
        </authorList>
    </citation>
    <scope>NUCLEOTIDE SEQUENCE [LARGE SCALE GENOMIC DNA]</scope>
    <source>
        <strain evidence="4 5">DSM 24661</strain>
    </source>
</reference>
<accession>A0A840UVE7</accession>
<organism evidence="4 5">
    <name type="scientific">Pectinatus brassicae</name>
    <dbReference type="NCBI Taxonomy" id="862415"/>
    <lineage>
        <taxon>Bacteria</taxon>
        <taxon>Bacillati</taxon>
        <taxon>Bacillota</taxon>
        <taxon>Negativicutes</taxon>
        <taxon>Selenomonadales</taxon>
        <taxon>Selenomonadaceae</taxon>
        <taxon>Pectinatus</taxon>
    </lineage>
</organism>
<evidence type="ECO:0000313" key="4">
    <source>
        <dbReference type="EMBL" id="MBB5336794.1"/>
    </source>
</evidence>
<evidence type="ECO:0000259" key="3">
    <source>
        <dbReference type="PROSITE" id="PS50110"/>
    </source>
</evidence>
<sequence>MRFMLIDDDKAVRYMLEDIIEDFELGEIVESIDNAVDIDNNYLHIKNIDILIIDMLMPVRDGVETVKAIKENFTGKIIMLSQVEDKEMVGKAYALGVDYYITKPINRNEVVGVIHTACEHVNLQNFVSNVKDNLSNILNSDKSSEQKDKHSLAMAGKVILRDLGIAGESGGSDFVQMLQWLDNNGQQVEQSFPALKEIFVQIAKEKNVVDIKKEVKAMEQRIRRTIFQAMVNIASFGNVDCANPKFDDYAARYFDLAEIYAVMKKLEKEEKIQISQVHINSKRFIRTLYSDSNK</sequence>
<dbReference type="AlphaFoldDB" id="A0A840UVE7"/>